<dbReference type="HOGENOM" id="CLU_1310485_0_0_1"/>
<evidence type="ECO:0000313" key="1">
    <source>
        <dbReference type="EMBL" id="CAP82947.1"/>
    </source>
</evidence>
<accession>B6H6K7</accession>
<organism evidence="1 2">
    <name type="scientific">Penicillium rubens (strain ATCC 28089 / DSM 1075 / NRRL 1951 / Wisconsin 54-1255)</name>
    <name type="common">Penicillium chrysogenum</name>
    <dbReference type="NCBI Taxonomy" id="500485"/>
    <lineage>
        <taxon>Eukaryota</taxon>
        <taxon>Fungi</taxon>
        <taxon>Dikarya</taxon>
        <taxon>Ascomycota</taxon>
        <taxon>Pezizomycotina</taxon>
        <taxon>Eurotiomycetes</taxon>
        <taxon>Eurotiomycetidae</taxon>
        <taxon>Eurotiales</taxon>
        <taxon>Aspergillaceae</taxon>
        <taxon>Penicillium</taxon>
        <taxon>Penicillium chrysogenum species complex</taxon>
    </lineage>
</organism>
<name>B6H6K7_PENRW</name>
<dbReference type="Proteomes" id="UP000000724">
    <property type="component" value="Contig Pc00c15"/>
</dbReference>
<dbReference type="OrthoDB" id="10592529at2759"/>
<dbReference type="VEuPathDB" id="FungiDB:PCH_Pc15g00610"/>
<dbReference type="AlphaFoldDB" id="B6H6K7"/>
<gene>
    <name evidence="1" type="ORF">Pc15g00610</name>
    <name evidence="1" type="ORF">PCH_Pc15g00610</name>
</gene>
<keyword evidence="2" id="KW-1185">Reference proteome</keyword>
<proteinExistence type="predicted"/>
<protein>
    <submittedName>
        <fullName evidence="1">Uncharacterized protein</fullName>
    </submittedName>
</protein>
<dbReference type="EMBL" id="AM920430">
    <property type="protein sequence ID" value="CAP82947.1"/>
    <property type="molecule type" value="Genomic_DNA"/>
</dbReference>
<sequence length="210" mass="22880">MFKWIGNPKLRPAKRLARGGFPAKSKVAVRHSTECGLSDWDLNYALMLPGLAMLNSKHLINPGPGMVARSGATGVGEAYGVAEVATWNSGEVDNLDLEHRSDHPLVTEGHASVSKASTYHGWHNPVLGPCGLRSLSLVVQSHAQSYWDDNPDKGHALIDRNSPCETSENTSGIPCTQHFANRASSDLLPIQWHAGGDSTYVYMSRRWAPR</sequence>
<evidence type="ECO:0000313" key="2">
    <source>
        <dbReference type="Proteomes" id="UP000000724"/>
    </source>
</evidence>
<reference evidence="1 2" key="1">
    <citation type="journal article" date="2008" name="Nat. Biotechnol.">
        <title>Genome sequencing and analysis of the filamentous fungus Penicillium chrysogenum.</title>
        <authorList>
            <person name="van den Berg M.A."/>
            <person name="Albang R."/>
            <person name="Albermann K."/>
            <person name="Badger J.H."/>
            <person name="Daran J.-M."/>
            <person name="Driessen A.J.M."/>
            <person name="Garcia-Estrada C."/>
            <person name="Fedorova N.D."/>
            <person name="Harris D.M."/>
            <person name="Heijne W.H.M."/>
            <person name="Joardar V.S."/>
            <person name="Kiel J.A.K.W."/>
            <person name="Kovalchuk A."/>
            <person name="Martin J.F."/>
            <person name="Nierman W.C."/>
            <person name="Nijland J.G."/>
            <person name="Pronk J.T."/>
            <person name="Roubos J.A."/>
            <person name="van der Klei I.J."/>
            <person name="van Peij N.N.M.E."/>
            <person name="Veenhuis M."/>
            <person name="von Doehren H."/>
            <person name="Wagner C."/>
            <person name="Wortman J.R."/>
            <person name="Bovenberg R.A.L."/>
        </authorList>
    </citation>
    <scope>NUCLEOTIDE SEQUENCE [LARGE SCALE GENOMIC DNA]</scope>
    <source>
        <strain evidence="2">ATCC 28089 / DSM 1075 / NRRL 1951 / Wisconsin 54-1255</strain>
    </source>
</reference>